<evidence type="ECO:0000313" key="2">
    <source>
        <dbReference type="Proteomes" id="UP000177594"/>
    </source>
</evidence>
<gene>
    <name evidence="1" type="ORF">A2817_01150</name>
</gene>
<reference evidence="1 2" key="1">
    <citation type="journal article" date="2016" name="Nat. Commun.">
        <title>Thousands of microbial genomes shed light on interconnected biogeochemical processes in an aquifer system.</title>
        <authorList>
            <person name="Anantharaman K."/>
            <person name="Brown C.T."/>
            <person name="Hug L.A."/>
            <person name="Sharon I."/>
            <person name="Castelle C.J."/>
            <person name="Probst A.J."/>
            <person name="Thomas B.C."/>
            <person name="Singh A."/>
            <person name="Wilkins M.J."/>
            <person name="Karaoz U."/>
            <person name="Brodie E.L."/>
            <person name="Williams K.H."/>
            <person name="Hubbard S.S."/>
            <person name="Banfield J.F."/>
        </authorList>
    </citation>
    <scope>NUCLEOTIDE SEQUENCE [LARGE SCALE GENOMIC DNA]</scope>
</reference>
<dbReference type="Pfam" id="PF07021">
    <property type="entry name" value="MetW"/>
    <property type="match status" value="1"/>
</dbReference>
<dbReference type="CDD" id="cd02440">
    <property type="entry name" value="AdoMet_MTases"/>
    <property type="match status" value="1"/>
</dbReference>
<proteinExistence type="predicted"/>
<evidence type="ECO:0008006" key="3">
    <source>
        <dbReference type="Google" id="ProtNLM"/>
    </source>
</evidence>
<accession>A0A1F8EFB7</accession>
<dbReference type="AlphaFoldDB" id="A0A1F8EFB7"/>
<dbReference type="InterPro" id="IPR029063">
    <property type="entry name" value="SAM-dependent_MTases_sf"/>
</dbReference>
<dbReference type="PANTHER" id="PTHR43861">
    <property type="entry name" value="TRANS-ACONITATE 2-METHYLTRANSFERASE-RELATED"/>
    <property type="match status" value="1"/>
</dbReference>
<organism evidence="1 2">
    <name type="scientific">Candidatus Yanofskybacteria bacterium RIFCSPHIGHO2_01_FULL_39_8b</name>
    <dbReference type="NCBI Taxonomy" id="1802659"/>
    <lineage>
        <taxon>Bacteria</taxon>
        <taxon>Candidatus Yanofskyibacteriota</taxon>
    </lineage>
</organism>
<dbReference type="EMBL" id="MGIZ01000016">
    <property type="protein sequence ID" value="OGM99544.1"/>
    <property type="molecule type" value="Genomic_DNA"/>
</dbReference>
<dbReference type="Proteomes" id="UP000177594">
    <property type="component" value="Unassembled WGS sequence"/>
</dbReference>
<sequence length="218" mass="24915">MAHSIQQFQNIGWEHPLELLGFNKKMVLNNFKEKSALDIGCGDGFLLKKLLEKDKNIKVLGLDISPVAIEKAKKNGIECSLVDITEKLPFEDNSFESVFLLDVLEHVFQPEPVLKEAVRVASNYVYISVPNFTSLPARMQVLLGRVPENNTLRKGHIFWVTRKVLQDLIKNCGLKIEKEVITTFWENKPILGYIMKILGRLRPELFALAFAIKARKIR</sequence>
<protein>
    <recommendedName>
        <fullName evidence="3">Methyltransferase type 11 domain-containing protein</fullName>
    </recommendedName>
</protein>
<comment type="caution">
    <text evidence="1">The sequence shown here is derived from an EMBL/GenBank/DDBJ whole genome shotgun (WGS) entry which is preliminary data.</text>
</comment>
<name>A0A1F8EFB7_9BACT</name>
<dbReference type="InterPro" id="IPR010743">
    <property type="entry name" value="Methionine_synth_MetW"/>
</dbReference>
<dbReference type="SUPFAM" id="SSF53335">
    <property type="entry name" value="S-adenosyl-L-methionine-dependent methyltransferases"/>
    <property type="match status" value="1"/>
</dbReference>
<dbReference type="Gene3D" id="3.40.50.150">
    <property type="entry name" value="Vaccinia Virus protein VP39"/>
    <property type="match status" value="1"/>
</dbReference>
<evidence type="ECO:0000313" key="1">
    <source>
        <dbReference type="EMBL" id="OGM99544.1"/>
    </source>
</evidence>